<evidence type="ECO:0000313" key="18">
    <source>
        <dbReference type="Proteomes" id="UP000322225"/>
    </source>
</evidence>
<evidence type="ECO:0000256" key="1">
    <source>
        <dbReference type="ARBA" id="ARBA00004477"/>
    </source>
</evidence>
<dbReference type="Pfam" id="PF16192">
    <property type="entry name" value="PMT_4TMC"/>
    <property type="match status" value="1"/>
</dbReference>
<feature type="transmembrane region" description="Helical" evidence="14">
    <location>
        <begin position="256"/>
        <end position="273"/>
    </location>
</feature>
<feature type="transmembrane region" description="Helical" evidence="14">
    <location>
        <begin position="389"/>
        <end position="406"/>
    </location>
</feature>
<keyword evidence="9 14" id="KW-0256">Endoplasmic reticulum</keyword>
<dbReference type="PANTHER" id="PTHR10050">
    <property type="entry name" value="DOLICHYL-PHOSPHATE-MANNOSE--PROTEIN MANNOSYLTRANSFERASE"/>
    <property type="match status" value="1"/>
</dbReference>
<evidence type="ECO:0000259" key="16">
    <source>
        <dbReference type="PROSITE" id="PS50919"/>
    </source>
</evidence>
<feature type="compositionally biased region" description="Low complexity" evidence="15">
    <location>
        <begin position="1"/>
        <end position="19"/>
    </location>
</feature>
<dbReference type="InterPro" id="IPR016093">
    <property type="entry name" value="MIR_motif"/>
</dbReference>
<feature type="transmembrane region" description="Helical" evidence="14">
    <location>
        <begin position="811"/>
        <end position="828"/>
    </location>
</feature>
<evidence type="ECO:0000256" key="14">
    <source>
        <dbReference type="RuleBase" id="RU367007"/>
    </source>
</evidence>
<dbReference type="EMBL" id="CP144061">
    <property type="protein sequence ID" value="WWD21633.1"/>
    <property type="molecule type" value="Genomic_DNA"/>
</dbReference>
<evidence type="ECO:0000256" key="3">
    <source>
        <dbReference type="ARBA" id="ARBA00007222"/>
    </source>
</evidence>
<comment type="catalytic activity">
    <reaction evidence="12 14">
        <text>a di-trans,poly-cis-dolichyl beta-D-mannosyl phosphate + L-threonyl-[protein] = 3-O-(alpha-D-mannosyl)-L-threonyl-[protein] + a di-trans,poly-cis-dolichyl phosphate + H(+)</text>
        <dbReference type="Rhea" id="RHEA:53396"/>
        <dbReference type="Rhea" id="RHEA-COMP:11060"/>
        <dbReference type="Rhea" id="RHEA-COMP:13547"/>
        <dbReference type="Rhea" id="RHEA-COMP:19498"/>
        <dbReference type="Rhea" id="RHEA-COMP:19501"/>
        <dbReference type="ChEBI" id="CHEBI:15378"/>
        <dbReference type="ChEBI" id="CHEBI:30013"/>
        <dbReference type="ChEBI" id="CHEBI:57683"/>
        <dbReference type="ChEBI" id="CHEBI:58211"/>
        <dbReference type="ChEBI" id="CHEBI:137323"/>
        <dbReference type="EC" id="2.4.1.109"/>
    </reaction>
</comment>
<dbReference type="PROSITE" id="PS50919">
    <property type="entry name" value="MIR"/>
    <property type="match status" value="3"/>
</dbReference>
<dbReference type="KEGG" id="ksn:43591634"/>
<dbReference type="InterPro" id="IPR032421">
    <property type="entry name" value="PMT_4TMC"/>
</dbReference>
<dbReference type="GO" id="GO:0005789">
    <property type="term" value="C:endoplasmic reticulum membrane"/>
    <property type="evidence" value="ECO:0007669"/>
    <property type="project" value="UniProtKB-SubCell"/>
</dbReference>
<sequence length="867" mass="99055">MQRSGSHTTSTTSSNSASTALRRHLHREQPIDRDSSSSSPQTDHIVDDLTDPRPWETRNPPRSYGTKRDSTHQNYIARTPSPGPGGDLPLYSHSHSDDMESRRRFAEKEATLAENQGEKAGLINVDLDDQGKWAKGHGAGPGVGGRRGLPPRQRIGGWQGIMIENEEWIWTAVYTLLSMITRYWRIGAANYVVWDEAHFGKFGTHYINRDFYFDVHPPLGKMLVGLAGLLSGYGGGFEFKSGVEYPPDVPYTAMRAILATFGVALVPLAWWTAGELGWSRFTRHWVTICVLCDIGWLCISRFILLDSMLLFFTFTTTLGLVKFHNQRHDAFSDDWWIWLVFTGWSIGCVCSVKWVGMFITALVGLYTIEDLWEKFGDLSMPIRTYIQHWIARIGCLIVLPFIVYAACFKAHFMILNRSGPGDAQMSSLFQAHLKGNDFGESPLEIAYGSQVTLKNYGYGGGLLHSHVQTFPVGSLQQQVTCYHYKDDNNNWVITPTWVADPVDPDGPIRFLKDGDQIRLVHAPTGRNLHSHPIAAPVTKENFEVAGYGNATVGDDNDIWVVEVVDDTQRSKKQNEDGRIHALTTRMRFRHRDLKCYLRAANAVLPQWGFKQVEVSCDKENNPKDLHTYWNVESHWNERLPAGNAKLYNSPFWRDFVHLNVAMWTSNNALVPDPDKEDILASKPFDWPFLHLGLRMCGWGDNQIKFYLLGTPIIWYFSTISLAIGLGLAGWYVARMQRQYNDWGKGEWEHWLWVGKVAFGGWALHFFPFLIMGRVTYLHHYLPTLYFAVLMAGHVLDHFFFGSKRRTQTNKVIWFAIWTGLVVLSFWWFKDLALGIYGPVNDHSGWRWRLSWNVGDMFQRISDHRSTC</sequence>
<keyword evidence="6 14" id="KW-0808">Transferase</keyword>
<evidence type="ECO:0000256" key="11">
    <source>
        <dbReference type="ARBA" id="ARBA00023136"/>
    </source>
</evidence>
<dbReference type="InterPro" id="IPR036300">
    <property type="entry name" value="MIR_dom_sf"/>
</dbReference>
<evidence type="ECO:0000256" key="10">
    <source>
        <dbReference type="ARBA" id="ARBA00022989"/>
    </source>
</evidence>
<keyword evidence="11 14" id="KW-0472">Membrane</keyword>
<dbReference type="AlphaFoldDB" id="A0AAJ8LMV7"/>
<evidence type="ECO:0000256" key="13">
    <source>
        <dbReference type="ARBA" id="ARBA00045102"/>
    </source>
</evidence>
<comment type="similarity">
    <text evidence="3 14">Belongs to the glycosyltransferase 39 family.</text>
</comment>
<dbReference type="InterPro" id="IPR027005">
    <property type="entry name" value="PMT-like"/>
</dbReference>
<dbReference type="RefSeq" id="XP_031858200.2">
    <property type="nucleotide sequence ID" value="XM_032007465.2"/>
</dbReference>
<evidence type="ECO:0000256" key="2">
    <source>
        <dbReference type="ARBA" id="ARBA00004922"/>
    </source>
</evidence>
<comment type="function">
    <text evidence="14">Transfers mannose from Dol-P-mannose to Ser or Thr residues on proteins.</text>
</comment>
<protein>
    <recommendedName>
        <fullName evidence="4 14">Dolichyl-phosphate-mannose--protein mannosyltransferase</fullName>
        <ecNumber evidence="4 14">2.4.1.109</ecNumber>
    </recommendedName>
</protein>
<feature type="transmembrane region" description="Helical" evidence="14">
    <location>
        <begin position="219"/>
        <end position="236"/>
    </location>
</feature>
<feature type="transmembrane region" description="Helical" evidence="14">
    <location>
        <begin position="335"/>
        <end position="368"/>
    </location>
</feature>
<dbReference type="GO" id="GO:0004169">
    <property type="term" value="F:dolichyl-phosphate-mannose-protein mannosyltransferase activity"/>
    <property type="evidence" value="ECO:0007669"/>
    <property type="project" value="UniProtKB-UniRule"/>
</dbReference>
<feature type="transmembrane region" description="Helical" evidence="14">
    <location>
        <begin position="712"/>
        <end position="732"/>
    </location>
</feature>
<feature type="region of interest" description="Disordered" evidence="15">
    <location>
        <begin position="1"/>
        <end position="101"/>
    </location>
</feature>
<comment type="pathway">
    <text evidence="2 14">Protein modification; protein glycosylation.</text>
</comment>
<feature type="transmembrane region" description="Helical" evidence="14">
    <location>
        <begin position="285"/>
        <end position="315"/>
    </location>
</feature>
<keyword evidence="7 14" id="KW-0812">Transmembrane</keyword>
<proteinExistence type="inferred from homology"/>
<evidence type="ECO:0000256" key="15">
    <source>
        <dbReference type="SAM" id="MobiDB-lite"/>
    </source>
</evidence>
<evidence type="ECO:0000313" key="17">
    <source>
        <dbReference type="EMBL" id="WWD21633.1"/>
    </source>
</evidence>
<evidence type="ECO:0000256" key="6">
    <source>
        <dbReference type="ARBA" id="ARBA00022679"/>
    </source>
</evidence>
<dbReference type="EC" id="2.4.1.109" evidence="4 14"/>
<reference evidence="17" key="1">
    <citation type="submission" date="2017-08" db="EMBL/GenBank/DDBJ databases">
        <authorList>
            <person name="Cuomo C."/>
            <person name="Billmyre B."/>
            <person name="Heitman J."/>
        </authorList>
    </citation>
    <scope>NUCLEOTIDE SEQUENCE</scope>
    <source>
        <strain evidence="17">CBS 12478</strain>
    </source>
</reference>
<evidence type="ECO:0000256" key="4">
    <source>
        <dbReference type="ARBA" id="ARBA00012839"/>
    </source>
</evidence>
<evidence type="ECO:0000256" key="12">
    <source>
        <dbReference type="ARBA" id="ARBA00045085"/>
    </source>
</evidence>
<dbReference type="SUPFAM" id="SSF82109">
    <property type="entry name" value="MIR domain"/>
    <property type="match status" value="1"/>
</dbReference>
<accession>A0AAJ8LMV7</accession>
<gene>
    <name evidence="17" type="ORF">CI109_106119</name>
</gene>
<evidence type="ECO:0000256" key="8">
    <source>
        <dbReference type="ARBA" id="ARBA00022737"/>
    </source>
</evidence>
<dbReference type="CDD" id="cd23284">
    <property type="entry name" value="beta-trefoil_MIR_PMT2-like"/>
    <property type="match status" value="1"/>
</dbReference>
<feature type="domain" description="MIR" evidence="16">
    <location>
        <begin position="576"/>
        <end position="634"/>
    </location>
</feature>
<dbReference type="Proteomes" id="UP000322225">
    <property type="component" value="Chromosome 11"/>
</dbReference>
<keyword evidence="10 14" id="KW-1133">Transmembrane helix</keyword>
<feature type="domain" description="MIR" evidence="16">
    <location>
        <begin position="442"/>
        <end position="496"/>
    </location>
</feature>
<dbReference type="InterPro" id="IPR003342">
    <property type="entry name" value="ArnT-like_N"/>
</dbReference>
<comment type="catalytic activity">
    <reaction evidence="13 14">
        <text>a di-trans,poly-cis-dolichyl beta-D-mannosyl phosphate + L-seryl-[protein] = 3-O-(alpha-D-mannosyl)-L-seryl-[protein] + a di-trans,poly-cis-dolichyl phosphate + H(+)</text>
        <dbReference type="Rhea" id="RHEA:17377"/>
        <dbReference type="Rhea" id="RHEA-COMP:9863"/>
        <dbReference type="Rhea" id="RHEA-COMP:13546"/>
        <dbReference type="Rhea" id="RHEA-COMP:19498"/>
        <dbReference type="Rhea" id="RHEA-COMP:19501"/>
        <dbReference type="ChEBI" id="CHEBI:15378"/>
        <dbReference type="ChEBI" id="CHEBI:29999"/>
        <dbReference type="ChEBI" id="CHEBI:57683"/>
        <dbReference type="ChEBI" id="CHEBI:58211"/>
        <dbReference type="ChEBI" id="CHEBI:137321"/>
        <dbReference type="EC" id="2.4.1.109"/>
    </reaction>
</comment>
<keyword evidence="5 14" id="KW-0328">Glycosyltransferase</keyword>
<name>A0AAJ8LMV7_9TREE</name>
<dbReference type="PANTHER" id="PTHR10050:SF46">
    <property type="entry name" value="PROTEIN O-MANNOSYL-TRANSFERASE 2"/>
    <property type="match status" value="1"/>
</dbReference>
<keyword evidence="18" id="KW-1185">Reference proteome</keyword>
<keyword evidence="8" id="KW-0677">Repeat</keyword>
<evidence type="ECO:0000256" key="5">
    <source>
        <dbReference type="ARBA" id="ARBA00022676"/>
    </source>
</evidence>
<dbReference type="Pfam" id="PF02366">
    <property type="entry name" value="PMT"/>
    <property type="match status" value="1"/>
</dbReference>
<feature type="transmembrane region" description="Helical" evidence="14">
    <location>
        <begin position="752"/>
        <end position="774"/>
    </location>
</feature>
<feature type="domain" description="MIR" evidence="16">
    <location>
        <begin position="508"/>
        <end position="564"/>
    </location>
</feature>
<dbReference type="GeneID" id="43591634"/>
<feature type="transmembrane region" description="Helical" evidence="14">
    <location>
        <begin position="780"/>
        <end position="799"/>
    </location>
</feature>
<dbReference type="FunFam" id="2.80.10.50:FF:000012">
    <property type="entry name" value="Protein O-mannosyl-transferase 1"/>
    <property type="match status" value="1"/>
</dbReference>
<evidence type="ECO:0000256" key="7">
    <source>
        <dbReference type="ARBA" id="ARBA00022692"/>
    </source>
</evidence>
<organism evidence="17 18">
    <name type="scientific">Kwoniella shandongensis</name>
    <dbReference type="NCBI Taxonomy" id="1734106"/>
    <lineage>
        <taxon>Eukaryota</taxon>
        <taxon>Fungi</taxon>
        <taxon>Dikarya</taxon>
        <taxon>Basidiomycota</taxon>
        <taxon>Agaricomycotina</taxon>
        <taxon>Tremellomycetes</taxon>
        <taxon>Tremellales</taxon>
        <taxon>Cryptococcaceae</taxon>
        <taxon>Kwoniella</taxon>
    </lineage>
</organism>
<reference evidence="17" key="2">
    <citation type="submission" date="2024-01" db="EMBL/GenBank/DDBJ databases">
        <title>Comparative genomics of Cryptococcus and Kwoniella reveals pathogenesis evolution and contrasting modes of karyotype evolution via chromosome fusion or intercentromeric recombination.</title>
        <authorList>
            <person name="Coelho M.A."/>
            <person name="David-Palma M."/>
            <person name="Shea T."/>
            <person name="Bowers K."/>
            <person name="McGinley-Smith S."/>
            <person name="Mohammad A.W."/>
            <person name="Gnirke A."/>
            <person name="Yurkov A.M."/>
            <person name="Nowrousian M."/>
            <person name="Sun S."/>
            <person name="Cuomo C.A."/>
            <person name="Heitman J."/>
        </authorList>
    </citation>
    <scope>NUCLEOTIDE SEQUENCE</scope>
    <source>
        <strain evidence="17">CBS 12478</strain>
    </source>
</reference>
<feature type="compositionally biased region" description="Basic and acidic residues" evidence="15">
    <location>
        <begin position="44"/>
        <end position="56"/>
    </location>
</feature>
<dbReference type="Pfam" id="PF02815">
    <property type="entry name" value="MIR"/>
    <property type="match status" value="1"/>
</dbReference>
<dbReference type="Gene3D" id="2.80.10.50">
    <property type="match status" value="1"/>
</dbReference>
<comment type="subcellular location">
    <subcellularLocation>
        <location evidence="1 14">Endoplasmic reticulum membrane</location>
        <topology evidence="1 14">Multi-pass membrane protein</topology>
    </subcellularLocation>
</comment>
<evidence type="ECO:0000256" key="9">
    <source>
        <dbReference type="ARBA" id="ARBA00022824"/>
    </source>
</evidence>
<dbReference type="SMART" id="SM00472">
    <property type="entry name" value="MIR"/>
    <property type="match status" value="3"/>
</dbReference>